<name>A0ABT3MXG0_9GAMM</name>
<keyword evidence="2" id="KW-1185">Reference proteome</keyword>
<protein>
    <submittedName>
        <fullName evidence="1">Uncharacterized protein</fullName>
    </submittedName>
</protein>
<organism evidence="1 2">
    <name type="scientific">Endozoicomonas gorgoniicola</name>
    <dbReference type="NCBI Taxonomy" id="1234144"/>
    <lineage>
        <taxon>Bacteria</taxon>
        <taxon>Pseudomonadati</taxon>
        <taxon>Pseudomonadota</taxon>
        <taxon>Gammaproteobacteria</taxon>
        <taxon>Oceanospirillales</taxon>
        <taxon>Endozoicomonadaceae</taxon>
        <taxon>Endozoicomonas</taxon>
    </lineage>
</organism>
<gene>
    <name evidence="1" type="ORF">NX722_15915</name>
</gene>
<comment type="caution">
    <text evidence="1">The sequence shown here is derived from an EMBL/GenBank/DDBJ whole genome shotgun (WGS) entry which is preliminary data.</text>
</comment>
<proteinExistence type="predicted"/>
<dbReference type="Proteomes" id="UP001209854">
    <property type="component" value="Unassembled WGS sequence"/>
</dbReference>
<evidence type="ECO:0000313" key="2">
    <source>
        <dbReference type="Proteomes" id="UP001209854"/>
    </source>
</evidence>
<reference evidence="1 2" key="1">
    <citation type="submission" date="2022-10" db="EMBL/GenBank/DDBJ databases">
        <title>High-quality genome sequences of two octocoral-associated bacteria, Endozoicomonas euniceicola EF212 and Endozoicomonas gorgoniicola PS125.</title>
        <authorList>
            <person name="Chiou Y.-J."/>
            <person name="Chen Y.-H."/>
        </authorList>
    </citation>
    <scope>NUCLEOTIDE SEQUENCE [LARGE SCALE GENOMIC DNA]</scope>
    <source>
        <strain evidence="1 2">PS125</strain>
    </source>
</reference>
<evidence type="ECO:0000313" key="1">
    <source>
        <dbReference type="EMBL" id="MCW7554076.1"/>
    </source>
</evidence>
<dbReference type="RefSeq" id="WP_262563812.1">
    <property type="nucleotide sequence ID" value="NZ_JAPFCC010000001.1"/>
</dbReference>
<accession>A0ABT3MXG0</accession>
<sequence length="191" mass="22708">MPVNFEQLRTASTLRKQRRIYHAERSGELVRYLRQNYDIKRLLHALHSFNSMDRVGNCFEYSIVAINHGVETHIPNIWLASQNLHQFLVLADTASLNDLAVDEFWQHEDNDFWVCDPWFNIYCKMHLYRLMTVIKSTQWEHEGKEIYIDDNNTEPASMWVNRLILRKMQFVKMTDSEGQPTNNWSRLSSTA</sequence>
<dbReference type="EMBL" id="JAPFCC010000001">
    <property type="protein sequence ID" value="MCW7554076.1"/>
    <property type="molecule type" value="Genomic_DNA"/>
</dbReference>